<gene>
    <name evidence="2" type="ORF">BZL29_4536</name>
    <name evidence="1" type="ORF">BZL30_6553</name>
</gene>
<dbReference type="EMBL" id="MVBM01000006">
    <property type="protein sequence ID" value="OOK70446.1"/>
    <property type="molecule type" value="Genomic_DNA"/>
</dbReference>
<evidence type="ECO:0000313" key="3">
    <source>
        <dbReference type="Proteomes" id="UP000188532"/>
    </source>
</evidence>
<proteinExistence type="predicted"/>
<sequence length="40" mass="4548">MHGSWKGLLGHRITHGRTGSVVAHSVAAQRRDWRNVTKKR</sequence>
<reference evidence="3 4" key="1">
    <citation type="submission" date="2017-02" db="EMBL/GenBank/DDBJ databases">
        <title>Complete genome sequences of Mycobacterium kansasii strains isolated from rhesus macaques.</title>
        <authorList>
            <person name="Panda A."/>
            <person name="Nagaraj S."/>
            <person name="Zhao X."/>
            <person name="Tettelin H."/>
            <person name="Detolla L.J."/>
        </authorList>
    </citation>
    <scope>NUCLEOTIDE SEQUENCE [LARGE SCALE GENOMIC DNA]</scope>
    <source>
        <strain evidence="2 3">11-3469</strain>
        <strain evidence="1 4">11-3813</strain>
    </source>
</reference>
<dbReference type="Proteomes" id="UP000189229">
    <property type="component" value="Unassembled WGS sequence"/>
</dbReference>
<name>A0A1V3X6H6_MYCKA</name>
<protein>
    <submittedName>
        <fullName evidence="2">Uncharacterized protein</fullName>
    </submittedName>
</protein>
<dbReference type="EMBL" id="MVBN01000004">
    <property type="protein sequence ID" value="OOK74728.1"/>
    <property type="molecule type" value="Genomic_DNA"/>
</dbReference>
<evidence type="ECO:0000313" key="4">
    <source>
        <dbReference type="Proteomes" id="UP000189229"/>
    </source>
</evidence>
<accession>A0A1V3X6H6</accession>
<dbReference type="Proteomes" id="UP000188532">
    <property type="component" value="Unassembled WGS sequence"/>
</dbReference>
<comment type="caution">
    <text evidence="2">The sequence shown here is derived from an EMBL/GenBank/DDBJ whole genome shotgun (WGS) entry which is preliminary data.</text>
</comment>
<dbReference type="AlphaFoldDB" id="A0A1V3X6H6"/>
<evidence type="ECO:0000313" key="1">
    <source>
        <dbReference type="EMBL" id="OOK70446.1"/>
    </source>
</evidence>
<evidence type="ECO:0000313" key="2">
    <source>
        <dbReference type="EMBL" id="OOK74728.1"/>
    </source>
</evidence>
<organism evidence="2 3">
    <name type="scientific">Mycobacterium kansasii</name>
    <dbReference type="NCBI Taxonomy" id="1768"/>
    <lineage>
        <taxon>Bacteria</taxon>
        <taxon>Bacillati</taxon>
        <taxon>Actinomycetota</taxon>
        <taxon>Actinomycetes</taxon>
        <taxon>Mycobacteriales</taxon>
        <taxon>Mycobacteriaceae</taxon>
        <taxon>Mycobacterium</taxon>
    </lineage>
</organism>